<accession>A0A5M3X974</accession>
<keyword evidence="1 7" id="KW-1003">Cell membrane</keyword>
<feature type="compositionally biased region" description="Basic residues" evidence="8">
    <location>
        <begin position="56"/>
        <end position="79"/>
    </location>
</feature>
<dbReference type="PANTHER" id="PTHR30518">
    <property type="entry name" value="ENDOLYTIC MUREIN TRANSGLYCOSYLASE"/>
    <property type="match status" value="1"/>
</dbReference>
<protein>
    <recommendedName>
        <fullName evidence="7">Endolytic murein transglycosylase</fullName>
        <ecNumber evidence="7">4.2.2.29</ecNumber>
    </recommendedName>
    <alternativeName>
        <fullName evidence="7">Peptidoglycan lytic transglycosylase</fullName>
    </alternativeName>
    <alternativeName>
        <fullName evidence="7">Peptidoglycan polymerization terminase</fullName>
    </alternativeName>
</protein>
<evidence type="ECO:0000313" key="10">
    <source>
        <dbReference type="Proteomes" id="UP000331127"/>
    </source>
</evidence>
<name>A0A5M3X974_9ACTN</name>
<proteinExistence type="inferred from homology"/>
<sequence>MSRAAEPSDQSDPPPPSVLLSRLTRSGSDREIGLRTMNDLDMDSLLGGAEDEGPSRRRSRAPSRRQQARGRKRRRRTRRKGAAASIIAVVVIVGILGGGGYLAYNWVRGVMIPKDYTGQGTGEVTIEIAEGASAGEVAQTLEEQGVVASARAFVNAVDAAGKGASLQPGSYVMRKQMSAAAAVILLDPEHQVLRKVTIPEGNRLSKIFTTLATATGKSVDEFKEAARGDLGLPEYAKGKLEGYAFPATYQFPPNISASQILTRMVDRFNETAAKDDLEAEAGKRGFSPHDIMTIASIVQAESGSQDDMPKVARVIYNRLALKPPMLLQMDSTLMYGLNKYGIAATNAETQSNSKYNTYKFHGLPPGPISNPGDHAIQAALHPAKGDWIYFVTTDPAKGITKFTASEDEFWKLRDEFNRNNQ</sequence>
<keyword evidence="6 7" id="KW-0961">Cell wall biogenesis/degradation</keyword>
<reference evidence="9 10" key="1">
    <citation type="submission" date="2019-10" db="EMBL/GenBank/DDBJ databases">
        <title>Whole genome shotgun sequence of Acrocarpospora macrocephala NBRC 16266.</title>
        <authorList>
            <person name="Ichikawa N."/>
            <person name="Kimura A."/>
            <person name="Kitahashi Y."/>
            <person name="Komaki H."/>
            <person name="Oguchi A."/>
        </authorList>
    </citation>
    <scope>NUCLEOTIDE SEQUENCE [LARGE SCALE GENOMIC DNA]</scope>
    <source>
        <strain evidence="9 10">NBRC 16266</strain>
    </source>
</reference>
<evidence type="ECO:0000256" key="1">
    <source>
        <dbReference type="ARBA" id="ARBA00022475"/>
    </source>
</evidence>
<keyword evidence="5 7" id="KW-0456">Lyase</keyword>
<comment type="function">
    <text evidence="7">Functions as a peptidoglycan terminase that cleaves nascent peptidoglycan strands endolytically to terminate their elongation.</text>
</comment>
<keyword evidence="3 7" id="KW-1133">Transmembrane helix</keyword>
<dbReference type="GO" id="GO:0005886">
    <property type="term" value="C:plasma membrane"/>
    <property type="evidence" value="ECO:0007669"/>
    <property type="project" value="UniProtKB-SubCell"/>
</dbReference>
<feature type="region of interest" description="Disordered" evidence="8">
    <location>
        <begin position="1"/>
        <end position="79"/>
    </location>
</feature>
<feature type="site" description="Important for catalytic activity" evidence="7">
    <location>
        <position position="301"/>
    </location>
</feature>
<dbReference type="NCBIfam" id="TIGR00247">
    <property type="entry name" value="endolytic transglycosylase MltG"/>
    <property type="match status" value="1"/>
</dbReference>
<dbReference type="AlphaFoldDB" id="A0A5M3X974"/>
<evidence type="ECO:0000256" key="5">
    <source>
        <dbReference type="ARBA" id="ARBA00023239"/>
    </source>
</evidence>
<dbReference type="InterPro" id="IPR003770">
    <property type="entry name" value="MLTG-like"/>
</dbReference>
<dbReference type="Proteomes" id="UP000331127">
    <property type="component" value="Unassembled WGS sequence"/>
</dbReference>
<evidence type="ECO:0000256" key="8">
    <source>
        <dbReference type="SAM" id="MobiDB-lite"/>
    </source>
</evidence>
<evidence type="ECO:0000256" key="7">
    <source>
        <dbReference type="HAMAP-Rule" id="MF_02065"/>
    </source>
</evidence>
<keyword evidence="10" id="KW-1185">Reference proteome</keyword>
<dbReference type="PANTHER" id="PTHR30518:SF2">
    <property type="entry name" value="ENDOLYTIC MUREIN TRANSGLYCOSYLASE"/>
    <property type="match status" value="1"/>
</dbReference>
<comment type="similarity">
    <text evidence="7">Belongs to the transglycosylase MltG family.</text>
</comment>
<dbReference type="GO" id="GO:0009252">
    <property type="term" value="P:peptidoglycan biosynthetic process"/>
    <property type="evidence" value="ECO:0007669"/>
    <property type="project" value="UniProtKB-UniRule"/>
</dbReference>
<dbReference type="CDD" id="cd08010">
    <property type="entry name" value="MltG_like"/>
    <property type="match status" value="1"/>
</dbReference>
<dbReference type="GO" id="GO:0008932">
    <property type="term" value="F:lytic endotransglycosylase activity"/>
    <property type="evidence" value="ECO:0007669"/>
    <property type="project" value="UniProtKB-UniRule"/>
</dbReference>
<dbReference type="GO" id="GO:0071555">
    <property type="term" value="P:cell wall organization"/>
    <property type="evidence" value="ECO:0007669"/>
    <property type="project" value="UniProtKB-KW"/>
</dbReference>
<comment type="catalytic activity">
    <reaction evidence="7">
        <text>a peptidoglycan chain = a peptidoglycan chain with N-acetyl-1,6-anhydromuramyl-[peptide] at the reducing end + a peptidoglycan chain with N-acetylglucosamine at the non-reducing end.</text>
        <dbReference type="EC" id="4.2.2.29"/>
    </reaction>
</comment>
<evidence type="ECO:0000256" key="6">
    <source>
        <dbReference type="ARBA" id="ARBA00023316"/>
    </source>
</evidence>
<gene>
    <name evidence="7" type="primary">mltG</name>
    <name evidence="9" type="ORF">Amac_082250</name>
</gene>
<comment type="subcellular location">
    <subcellularLocation>
        <location evidence="7">Cell membrane</location>
        <topology evidence="7">Single-pass membrane protein</topology>
    </subcellularLocation>
</comment>
<evidence type="ECO:0000256" key="3">
    <source>
        <dbReference type="ARBA" id="ARBA00022989"/>
    </source>
</evidence>
<dbReference type="EMBL" id="BLAE01000062">
    <property type="protein sequence ID" value="GES14628.1"/>
    <property type="molecule type" value="Genomic_DNA"/>
</dbReference>
<evidence type="ECO:0000313" key="9">
    <source>
        <dbReference type="EMBL" id="GES14628.1"/>
    </source>
</evidence>
<keyword evidence="2 7" id="KW-0812">Transmembrane</keyword>
<feature type="transmembrane region" description="Helical" evidence="7">
    <location>
        <begin position="81"/>
        <end position="104"/>
    </location>
</feature>
<dbReference type="HAMAP" id="MF_02065">
    <property type="entry name" value="MltG"/>
    <property type="match status" value="1"/>
</dbReference>
<comment type="caution">
    <text evidence="9">The sequence shown here is derived from an EMBL/GenBank/DDBJ whole genome shotgun (WGS) entry which is preliminary data.</text>
</comment>
<dbReference type="EC" id="4.2.2.29" evidence="7"/>
<evidence type="ECO:0000256" key="2">
    <source>
        <dbReference type="ARBA" id="ARBA00022692"/>
    </source>
</evidence>
<evidence type="ECO:0000256" key="4">
    <source>
        <dbReference type="ARBA" id="ARBA00023136"/>
    </source>
</evidence>
<dbReference type="Gene3D" id="3.30.1490.480">
    <property type="entry name" value="Endolytic murein transglycosylase"/>
    <property type="match status" value="1"/>
</dbReference>
<organism evidence="9 10">
    <name type="scientific">Acrocarpospora macrocephala</name>
    <dbReference type="NCBI Taxonomy" id="150177"/>
    <lineage>
        <taxon>Bacteria</taxon>
        <taxon>Bacillati</taxon>
        <taxon>Actinomycetota</taxon>
        <taxon>Actinomycetes</taxon>
        <taxon>Streptosporangiales</taxon>
        <taxon>Streptosporangiaceae</taxon>
        <taxon>Acrocarpospora</taxon>
    </lineage>
</organism>
<dbReference type="Pfam" id="PF02618">
    <property type="entry name" value="YceG"/>
    <property type="match status" value="1"/>
</dbReference>
<keyword evidence="4 7" id="KW-0472">Membrane</keyword>